<dbReference type="InterPro" id="IPR036047">
    <property type="entry name" value="F-box-like_dom_sf"/>
</dbReference>
<dbReference type="PANTHER" id="PTHR31900">
    <property type="entry name" value="F-BOX/RNI SUPERFAMILY PROTEIN-RELATED"/>
    <property type="match status" value="1"/>
</dbReference>
<evidence type="ECO:0000313" key="4">
    <source>
        <dbReference type="Proteomes" id="UP000596660"/>
    </source>
</evidence>
<evidence type="ECO:0000259" key="1">
    <source>
        <dbReference type="Pfam" id="PF00646"/>
    </source>
</evidence>
<dbReference type="SUPFAM" id="SSF81383">
    <property type="entry name" value="F-box domain"/>
    <property type="match status" value="1"/>
</dbReference>
<reference evidence="3" key="2">
    <citation type="submission" date="2021-03" db="UniProtKB">
        <authorList>
            <consortium name="EnsemblPlants"/>
        </authorList>
    </citation>
    <scope>IDENTIFICATION</scope>
</reference>
<dbReference type="InterPro" id="IPR055411">
    <property type="entry name" value="LRR_FXL15/At3g58940/PEG3-like"/>
</dbReference>
<dbReference type="InterPro" id="IPR032675">
    <property type="entry name" value="LRR_dom_sf"/>
</dbReference>
<feature type="domain" description="F-box/LRR-repeat protein 15/At3g58940/PEG3-like LRR" evidence="2">
    <location>
        <begin position="105"/>
        <end position="255"/>
    </location>
</feature>
<dbReference type="InterPro" id="IPR050232">
    <property type="entry name" value="FBL13/AtMIF1-like"/>
</dbReference>
<protein>
    <recommendedName>
        <fullName evidence="5">F-box domain-containing protein</fullName>
    </recommendedName>
</protein>
<dbReference type="SUPFAM" id="SSF52047">
    <property type="entry name" value="RNI-like"/>
    <property type="match status" value="1"/>
</dbReference>
<dbReference type="Proteomes" id="UP000596660">
    <property type="component" value="Unplaced"/>
</dbReference>
<dbReference type="AlphaFoldDB" id="A0A803LUC8"/>
<organism evidence="3 4">
    <name type="scientific">Chenopodium quinoa</name>
    <name type="common">Quinoa</name>
    <dbReference type="NCBI Taxonomy" id="63459"/>
    <lineage>
        <taxon>Eukaryota</taxon>
        <taxon>Viridiplantae</taxon>
        <taxon>Streptophyta</taxon>
        <taxon>Embryophyta</taxon>
        <taxon>Tracheophyta</taxon>
        <taxon>Spermatophyta</taxon>
        <taxon>Magnoliopsida</taxon>
        <taxon>eudicotyledons</taxon>
        <taxon>Gunneridae</taxon>
        <taxon>Pentapetalae</taxon>
        <taxon>Caryophyllales</taxon>
        <taxon>Chenopodiaceae</taxon>
        <taxon>Chenopodioideae</taxon>
        <taxon>Atripliceae</taxon>
        <taxon>Chenopodium</taxon>
    </lineage>
</organism>
<dbReference type="Pfam" id="PF24758">
    <property type="entry name" value="LRR_At5g56370"/>
    <property type="match status" value="1"/>
</dbReference>
<evidence type="ECO:0008006" key="5">
    <source>
        <dbReference type="Google" id="ProtNLM"/>
    </source>
</evidence>
<dbReference type="Gene3D" id="3.80.10.10">
    <property type="entry name" value="Ribonuclease Inhibitor"/>
    <property type="match status" value="1"/>
</dbReference>
<sequence>MMNNNGGEDRLSSLPDPILIDILSRLPTNTAATTAILSPRWHYLWTHITSIDINCRKFTTSIDKFADIDKVFQRLASPLINSFTLRGCDRSRGSEWLSDLSKHVNSWLHQICDSKVQKICIKVIERDFKLMNTVTPSIIFQTPALVVLELVSELSCFVPDHAIKDDTTTTNFNLPKLKKLSVTVLLFHCNFWGRLIKSCPSLENLSMVICHIRQPRKIIADINISAKNLERLNLELIGCKLLAKVTIDAPSLKYLSRFKLGIYRLVNLESLKAILKYCSLLETLILTFDLSKDQNNIDDDYIIDISAPNLKALVINSTYVSSFLIKKFVIDTPLLEEIEIKDCIASYCFVETLSYLKRASIVFRDSIDRNCRFKQGNALYTLIPVLFRGMSNANYFKLKGGLAIYNNALFPVDANVWSLFRNLTHLRLSLSKTVINWGSAIPLCLLPKLKKIDLLKINIIGGYNDANLVQVILSNAHVLEKLYISCIASKNSNLGDYKKKPITEGI</sequence>
<proteinExistence type="predicted"/>
<dbReference type="PANTHER" id="PTHR31900:SF31">
    <property type="entry name" value="F-BOX_LRR-REPEAT PROTEIN 13-LIKE"/>
    <property type="match status" value="1"/>
</dbReference>
<dbReference type="Pfam" id="PF00646">
    <property type="entry name" value="F-box"/>
    <property type="match status" value="1"/>
</dbReference>
<dbReference type="EnsemblPlants" id="AUR62018822-RA">
    <property type="protein sequence ID" value="AUR62018822-RA:cds"/>
    <property type="gene ID" value="AUR62018822"/>
</dbReference>
<dbReference type="InterPro" id="IPR001810">
    <property type="entry name" value="F-box_dom"/>
</dbReference>
<evidence type="ECO:0000259" key="2">
    <source>
        <dbReference type="Pfam" id="PF24758"/>
    </source>
</evidence>
<feature type="domain" description="F-box" evidence="1">
    <location>
        <begin position="11"/>
        <end position="46"/>
    </location>
</feature>
<reference evidence="3" key="1">
    <citation type="journal article" date="2017" name="Nature">
        <title>The genome of Chenopodium quinoa.</title>
        <authorList>
            <person name="Jarvis D.E."/>
            <person name="Ho Y.S."/>
            <person name="Lightfoot D.J."/>
            <person name="Schmoeckel S.M."/>
            <person name="Li B."/>
            <person name="Borm T.J.A."/>
            <person name="Ohyanagi H."/>
            <person name="Mineta K."/>
            <person name="Michell C.T."/>
            <person name="Saber N."/>
            <person name="Kharbatia N.M."/>
            <person name="Rupper R.R."/>
            <person name="Sharp A.R."/>
            <person name="Dally N."/>
            <person name="Boughton B.A."/>
            <person name="Woo Y.H."/>
            <person name="Gao G."/>
            <person name="Schijlen E.G.W.M."/>
            <person name="Guo X."/>
            <person name="Momin A.A."/>
            <person name="Negrao S."/>
            <person name="Al-Babili S."/>
            <person name="Gehring C."/>
            <person name="Roessner U."/>
            <person name="Jung C."/>
            <person name="Murphy K."/>
            <person name="Arold S.T."/>
            <person name="Gojobori T."/>
            <person name="van der Linden C.G."/>
            <person name="van Loo E.N."/>
            <person name="Jellen E.N."/>
            <person name="Maughan P.J."/>
            <person name="Tester M."/>
        </authorList>
    </citation>
    <scope>NUCLEOTIDE SEQUENCE [LARGE SCALE GENOMIC DNA]</scope>
    <source>
        <strain evidence="3">cv. PI 614886</strain>
    </source>
</reference>
<keyword evidence="4" id="KW-1185">Reference proteome</keyword>
<dbReference type="Gramene" id="AUR62018822-RA">
    <property type="protein sequence ID" value="AUR62018822-RA:cds"/>
    <property type="gene ID" value="AUR62018822"/>
</dbReference>
<evidence type="ECO:0000313" key="3">
    <source>
        <dbReference type="EnsemblPlants" id="AUR62018822-RA:cds"/>
    </source>
</evidence>
<accession>A0A803LUC8</accession>
<name>A0A803LUC8_CHEQI</name>